<gene>
    <name evidence="9" type="ORF">PACLA_8A068575</name>
</gene>
<dbReference type="CDD" id="cd09274">
    <property type="entry name" value="RNase_HI_RT_Ty3"/>
    <property type="match status" value="1"/>
</dbReference>
<comment type="caution">
    <text evidence="9">The sequence shown here is derived from an EMBL/GenBank/DDBJ whole genome shotgun (WGS) entry which is preliminary data.</text>
</comment>
<accession>A0A7D9EQS9</accession>
<keyword evidence="4" id="KW-0540">Nuclease</keyword>
<dbReference type="AlphaFoldDB" id="A0A7D9EQS9"/>
<dbReference type="EC" id="2.7.7.49" evidence="1"/>
<dbReference type="FunFam" id="3.30.70.270:FF:000026">
    <property type="entry name" value="Transposon Ty3-G Gag-Pol polyprotein"/>
    <property type="match status" value="1"/>
</dbReference>
<proteinExistence type="predicted"/>
<dbReference type="Pfam" id="PF00078">
    <property type="entry name" value="RVT_1"/>
    <property type="match status" value="1"/>
</dbReference>
<dbReference type="InterPro" id="IPR021109">
    <property type="entry name" value="Peptidase_aspartic_dom_sf"/>
</dbReference>
<dbReference type="SUPFAM" id="SSF57756">
    <property type="entry name" value="Retrovirus zinc finger-like domains"/>
    <property type="match status" value="1"/>
</dbReference>
<dbReference type="FunFam" id="3.10.10.10:FF:000003">
    <property type="entry name" value="Retrovirus-related Pol polyprotein from transposon 297-like Protein"/>
    <property type="match status" value="1"/>
</dbReference>
<evidence type="ECO:0000256" key="2">
    <source>
        <dbReference type="ARBA" id="ARBA00022679"/>
    </source>
</evidence>
<dbReference type="GO" id="GO:0003964">
    <property type="term" value="F:RNA-directed DNA polymerase activity"/>
    <property type="evidence" value="ECO:0007669"/>
    <property type="project" value="UniProtKB-KW"/>
</dbReference>
<protein>
    <recommendedName>
        <fullName evidence="1">RNA-directed DNA polymerase</fullName>
        <ecNumber evidence="1">2.7.7.49</ecNumber>
    </recommendedName>
</protein>
<dbReference type="Proteomes" id="UP001152795">
    <property type="component" value="Unassembled WGS sequence"/>
</dbReference>
<dbReference type="FunFam" id="1.10.340.70:FF:000003">
    <property type="entry name" value="Protein CBG25708"/>
    <property type="match status" value="1"/>
</dbReference>
<evidence type="ECO:0000313" key="9">
    <source>
        <dbReference type="EMBL" id="CAB4013580.1"/>
    </source>
</evidence>
<keyword evidence="2" id="KW-0808">Transferase</keyword>
<dbReference type="Pfam" id="PF17921">
    <property type="entry name" value="Integrase_H2C2"/>
    <property type="match status" value="1"/>
</dbReference>
<feature type="non-terminal residue" evidence="9">
    <location>
        <position position="1"/>
    </location>
</feature>
<dbReference type="OrthoDB" id="7759031at2759"/>
<keyword evidence="6" id="KW-0378">Hydrolase</keyword>
<dbReference type="InterPro" id="IPR001584">
    <property type="entry name" value="Integrase_cat-core"/>
</dbReference>
<dbReference type="InterPro" id="IPR001878">
    <property type="entry name" value="Znf_CCHC"/>
</dbReference>
<dbReference type="GO" id="GO:0003676">
    <property type="term" value="F:nucleic acid binding"/>
    <property type="evidence" value="ECO:0007669"/>
    <property type="project" value="InterPro"/>
</dbReference>
<dbReference type="Gene3D" id="2.40.70.10">
    <property type="entry name" value="Acid Proteases"/>
    <property type="match status" value="1"/>
</dbReference>
<sequence length="1221" mass="137302">PEVQDIFETLEDTGNDLDTAIAKLTSYFEPQKNIPFEHHNFRQTTQLQGETIEQLAIRLKHKVKFCEHGNPNDMIRDQIIEHCSSSRLRRRLLREPELTLEKTVEIGRSFEASERQASQIEADSLKTTDLGVNAIRSKAASSRYPTSIQTGRSNIVCYCCGNAGHRAKDPRCPAEGMSCNKCHKLGHFARVCRQLKPTNKPEFQNPTSKNKNEIYKQNTGSHGEIRYVYGAPHPATGESSSDDEYVFELGATGKMPHATVQIGNFPVDLIVDSGATVNVLDNETFAKIKANSPITLSKTNLKLFPYGSSTPLSIQGSFTAQVSHKDLITNAIFIVVANQNSGSLLGHKTATDLGLFQEHENFHPIQNICNGDNLFMQTLVTKYPQVFNGIGKLKDLQLHLHFDESVPPVAQAPRRIPFHIRKAVQTKLDELETLGIIEPVKGPSPWVSPLVAVPKPNGDIRVCVDMRQANSAIIRERHPIPTIEETLQELQGATILQGLPGVRNISDDIIVFGKTKDEHDQNLNNVIQRLQESGLTLNKDKCLFGVSNLTFFGHEVSASGVSPDTKKVEAIREARVPTNAAEVRSFLGLATYCSRFIPNFATVADPLRLLTRKSTPWQWNSIHQNAFDTLKNLLTGNTVMAHYDPSAPTHLRVDASPVGLGAMLTQTQHGITKPIAYASRTLSNVERRYSQTEKEALAVVWGCEKFHLYLYGTEFTIYTDHKPLEIIYNPKRKPPARIERWALRLQPYHFKIQYIPGAENPADVLSRLPLPHQPHVERSIADEYVNYIVSNSVPKAMTLEQIEKASLADPILQRIHTCITSGTWPKEPDLRPYMQVNSELCVQNGIILRGTRIVIPFDLQKPTLELAHQGHQGIVKTKQLLRQKVWWPGIDKDVDKMISQCLPCQAQGPKTNPEPLHMSTMPTEPWHTLHIDLCGPFPTGESLLVLVDACSRWPAVEILSSTTATTIINRLENIFSQFGYPEEMVSDNGPQFTSHEFKSFLHSCGIKHRLITPYWPAANATVERFNKTLGKAVKAAHAEGRNWKQELPKFLMMYRATPHISTGISPAELFFGRRIKTKLPHIRVDQPSPTLEAACEHDHNHKQRTKEYADKTQHAISSTIKEGDVVLLKELKKNKLSSSYDPQPYTIIKKKGPSVFLKRGDEPCIMRNVSFVRKLPTPNEKRSDQKRCTSRTGEQHQTKPTERRPVRGHKLPARLKDFVLD</sequence>
<dbReference type="PANTHER" id="PTHR37984:SF11">
    <property type="entry name" value="INTEGRASE CATALYTIC DOMAIN-CONTAINING PROTEIN"/>
    <property type="match status" value="1"/>
</dbReference>
<evidence type="ECO:0000313" key="10">
    <source>
        <dbReference type="Proteomes" id="UP001152795"/>
    </source>
</evidence>
<dbReference type="Gene3D" id="3.30.70.270">
    <property type="match status" value="2"/>
</dbReference>
<dbReference type="SUPFAM" id="SSF50630">
    <property type="entry name" value="Acid proteases"/>
    <property type="match status" value="1"/>
</dbReference>
<dbReference type="SUPFAM" id="SSF53098">
    <property type="entry name" value="Ribonuclease H-like"/>
    <property type="match status" value="1"/>
</dbReference>
<dbReference type="GO" id="GO:0006508">
    <property type="term" value="P:proteolysis"/>
    <property type="evidence" value="ECO:0007669"/>
    <property type="project" value="InterPro"/>
</dbReference>
<dbReference type="Gene3D" id="3.10.10.10">
    <property type="entry name" value="HIV Type 1 Reverse Transcriptase, subunit A, domain 1"/>
    <property type="match status" value="1"/>
</dbReference>
<dbReference type="InterPro" id="IPR043502">
    <property type="entry name" value="DNA/RNA_pol_sf"/>
</dbReference>
<reference evidence="9" key="1">
    <citation type="submission" date="2020-04" db="EMBL/GenBank/DDBJ databases">
        <authorList>
            <person name="Alioto T."/>
            <person name="Alioto T."/>
            <person name="Gomez Garrido J."/>
        </authorList>
    </citation>
    <scope>NUCLEOTIDE SEQUENCE</scope>
    <source>
        <strain evidence="9">A484AB</strain>
    </source>
</reference>
<feature type="compositionally biased region" description="Basic and acidic residues" evidence="8">
    <location>
        <begin position="1179"/>
        <end position="1205"/>
    </location>
</feature>
<dbReference type="PROSITE" id="PS00141">
    <property type="entry name" value="ASP_PROTEASE"/>
    <property type="match status" value="1"/>
</dbReference>
<dbReference type="Gene3D" id="3.10.20.370">
    <property type="match status" value="1"/>
</dbReference>
<dbReference type="InterPro" id="IPR001969">
    <property type="entry name" value="Aspartic_peptidase_AS"/>
</dbReference>
<dbReference type="Gene3D" id="1.10.340.70">
    <property type="match status" value="1"/>
</dbReference>
<evidence type="ECO:0000256" key="8">
    <source>
        <dbReference type="SAM" id="MobiDB-lite"/>
    </source>
</evidence>
<dbReference type="InterPro" id="IPR000477">
    <property type="entry name" value="RT_dom"/>
</dbReference>
<dbReference type="InterPro" id="IPR050951">
    <property type="entry name" value="Retrovirus_Pol_polyprotein"/>
</dbReference>
<dbReference type="GO" id="GO:0004190">
    <property type="term" value="F:aspartic-type endopeptidase activity"/>
    <property type="evidence" value="ECO:0007669"/>
    <property type="project" value="InterPro"/>
</dbReference>
<dbReference type="InterPro" id="IPR041373">
    <property type="entry name" value="RT_RNaseH"/>
</dbReference>
<dbReference type="InterPro" id="IPR012337">
    <property type="entry name" value="RNaseH-like_sf"/>
</dbReference>
<keyword evidence="5" id="KW-0255">Endonuclease</keyword>
<dbReference type="GO" id="GO:0008270">
    <property type="term" value="F:zinc ion binding"/>
    <property type="evidence" value="ECO:0007669"/>
    <property type="project" value="InterPro"/>
</dbReference>
<dbReference type="Pfam" id="PF17917">
    <property type="entry name" value="RT_RNaseH"/>
    <property type="match status" value="1"/>
</dbReference>
<dbReference type="Gene3D" id="4.10.60.10">
    <property type="entry name" value="Zinc finger, CCHC-type"/>
    <property type="match status" value="1"/>
</dbReference>
<dbReference type="GO" id="GO:0004519">
    <property type="term" value="F:endonuclease activity"/>
    <property type="evidence" value="ECO:0007669"/>
    <property type="project" value="UniProtKB-KW"/>
</dbReference>
<feature type="region of interest" description="Disordered" evidence="8">
    <location>
        <begin position="1175"/>
        <end position="1210"/>
    </location>
</feature>
<dbReference type="InterPro" id="IPR043128">
    <property type="entry name" value="Rev_trsase/Diguanyl_cyclase"/>
</dbReference>
<dbReference type="InterPro" id="IPR041588">
    <property type="entry name" value="Integrase_H2C2"/>
</dbReference>
<organism evidence="9 10">
    <name type="scientific">Paramuricea clavata</name>
    <name type="common">Red gorgonian</name>
    <name type="synonym">Violescent sea-whip</name>
    <dbReference type="NCBI Taxonomy" id="317549"/>
    <lineage>
        <taxon>Eukaryota</taxon>
        <taxon>Metazoa</taxon>
        <taxon>Cnidaria</taxon>
        <taxon>Anthozoa</taxon>
        <taxon>Octocorallia</taxon>
        <taxon>Malacalcyonacea</taxon>
        <taxon>Plexauridae</taxon>
        <taxon>Paramuricea</taxon>
    </lineage>
</organism>
<dbReference type="EMBL" id="CACRXK020007934">
    <property type="protein sequence ID" value="CAB4013580.1"/>
    <property type="molecule type" value="Genomic_DNA"/>
</dbReference>
<name>A0A7D9EQS9_PARCT</name>
<evidence type="ECO:0000256" key="1">
    <source>
        <dbReference type="ARBA" id="ARBA00012493"/>
    </source>
</evidence>
<keyword evidence="3" id="KW-0548">Nucleotidyltransferase</keyword>
<dbReference type="FunFam" id="3.10.20.370:FF:000001">
    <property type="entry name" value="Retrovirus-related Pol polyprotein from transposon 17.6-like protein"/>
    <property type="match status" value="1"/>
</dbReference>
<dbReference type="Gene3D" id="3.30.420.10">
    <property type="entry name" value="Ribonuclease H-like superfamily/Ribonuclease H"/>
    <property type="match status" value="1"/>
</dbReference>
<evidence type="ECO:0000256" key="7">
    <source>
        <dbReference type="ARBA" id="ARBA00022918"/>
    </source>
</evidence>
<evidence type="ECO:0000256" key="5">
    <source>
        <dbReference type="ARBA" id="ARBA00022759"/>
    </source>
</evidence>
<dbReference type="CDD" id="cd01647">
    <property type="entry name" value="RT_LTR"/>
    <property type="match status" value="1"/>
</dbReference>
<keyword evidence="7" id="KW-0695">RNA-directed DNA polymerase</keyword>
<dbReference type="SMART" id="SM00343">
    <property type="entry name" value="ZnF_C2HC"/>
    <property type="match status" value="2"/>
</dbReference>
<dbReference type="PANTHER" id="PTHR37984">
    <property type="entry name" value="PROTEIN CBG26694"/>
    <property type="match status" value="1"/>
</dbReference>
<dbReference type="GO" id="GO:0015074">
    <property type="term" value="P:DNA integration"/>
    <property type="evidence" value="ECO:0007669"/>
    <property type="project" value="InterPro"/>
</dbReference>
<dbReference type="InterPro" id="IPR036875">
    <property type="entry name" value="Znf_CCHC_sf"/>
</dbReference>
<dbReference type="InterPro" id="IPR036397">
    <property type="entry name" value="RNaseH_sf"/>
</dbReference>
<dbReference type="PROSITE" id="PS50994">
    <property type="entry name" value="INTEGRASE"/>
    <property type="match status" value="1"/>
</dbReference>
<evidence type="ECO:0000256" key="3">
    <source>
        <dbReference type="ARBA" id="ARBA00022695"/>
    </source>
</evidence>
<evidence type="ECO:0000256" key="6">
    <source>
        <dbReference type="ARBA" id="ARBA00022801"/>
    </source>
</evidence>
<dbReference type="SUPFAM" id="SSF56672">
    <property type="entry name" value="DNA/RNA polymerases"/>
    <property type="match status" value="1"/>
</dbReference>
<dbReference type="Pfam" id="PF00665">
    <property type="entry name" value="rve"/>
    <property type="match status" value="1"/>
</dbReference>
<dbReference type="FunFam" id="3.30.420.10:FF:000063">
    <property type="entry name" value="Retrovirus-related Pol polyprotein from transposon 297-like Protein"/>
    <property type="match status" value="1"/>
</dbReference>
<keyword evidence="10" id="KW-1185">Reference proteome</keyword>
<evidence type="ECO:0000256" key="4">
    <source>
        <dbReference type="ARBA" id="ARBA00022722"/>
    </source>
</evidence>